<evidence type="ECO:0000313" key="2">
    <source>
        <dbReference type="EMBL" id="MEU3778975.1"/>
    </source>
</evidence>
<protein>
    <submittedName>
        <fullName evidence="2">Nucleotidyl transferase AbiEii/AbiGii toxin family protein</fullName>
    </submittedName>
</protein>
<feature type="compositionally biased region" description="Polar residues" evidence="1">
    <location>
        <begin position="428"/>
        <end position="438"/>
    </location>
</feature>
<dbReference type="Gene3D" id="3.10.450.620">
    <property type="entry name" value="JHP933, nucleotidyltransferase-like core domain"/>
    <property type="match status" value="1"/>
</dbReference>
<dbReference type="Pfam" id="PF08843">
    <property type="entry name" value="AbiEii"/>
    <property type="match status" value="1"/>
</dbReference>
<name>A0ABV2Z8V3_9ACTN</name>
<feature type="region of interest" description="Disordered" evidence="1">
    <location>
        <begin position="428"/>
        <end position="450"/>
    </location>
</feature>
<dbReference type="GO" id="GO:0016740">
    <property type="term" value="F:transferase activity"/>
    <property type="evidence" value="ECO:0007669"/>
    <property type="project" value="UniProtKB-KW"/>
</dbReference>
<reference evidence="2 3" key="1">
    <citation type="submission" date="2024-06" db="EMBL/GenBank/DDBJ databases">
        <title>The Natural Products Discovery Center: Release of the First 8490 Sequenced Strains for Exploring Actinobacteria Biosynthetic Diversity.</title>
        <authorList>
            <person name="Kalkreuter E."/>
            <person name="Kautsar S.A."/>
            <person name="Yang D."/>
            <person name="Bader C.D."/>
            <person name="Teijaro C.N."/>
            <person name="Fluegel L."/>
            <person name="Davis C.M."/>
            <person name="Simpson J.R."/>
            <person name="Lauterbach L."/>
            <person name="Steele A.D."/>
            <person name="Gui C."/>
            <person name="Meng S."/>
            <person name="Li G."/>
            <person name="Viehrig K."/>
            <person name="Ye F."/>
            <person name="Su P."/>
            <person name="Kiefer A.F."/>
            <person name="Nichols A."/>
            <person name="Cepeda A.J."/>
            <person name="Yan W."/>
            <person name="Fan B."/>
            <person name="Jiang Y."/>
            <person name="Adhikari A."/>
            <person name="Zheng C.-J."/>
            <person name="Schuster L."/>
            <person name="Cowan T.M."/>
            <person name="Smanski M.J."/>
            <person name="Chevrette M.G."/>
            <person name="De Carvalho L.P.S."/>
            <person name="Shen B."/>
        </authorList>
    </citation>
    <scope>NUCLEOTIDE SEQUENCE [LARGE SCALE GENOMIC DNA]</scope>
    <source>
        <strain evidence="2 3">NPDC033843</strain>
    </source>
</reference>
<dbReference type="Proteomes" id="UP001550739">
    <property type="component" value="Unassembled WGS sequence"/>
</dbReference>
<evidence type="ECO:0000256" key="1">
    <source>
        <dbReference type="SAM" id="MobiDB-lite"/>
    </source>
</evidence>
<dbReference type="RefSeq" id="WP_361699824.1">
    <property type="nucleotide sequence ID" value="NZ_JBEZVE010000001.1"/>
</dbReference>
<comment type="caution">
    <text evidence="2">The sequence shown here is derived from an EMBL/GenBank/DDBJ whole genome shotgun (WGS) entry which is preliminary data.</text>
</comment>
<gene>
    <name evidence="2" type="ORF">AB0E89_00040</name>
</gene>
<keyword evidence="3" id="KW-1185">Reference proteome</keyword>
<accession>A0ABV2Z8V3</accession>
<keyword evidence="2" id="KW-0808">Transferase</keyword>
<proteinExistence type="predicted"/>
<sequence>MISRDEIDDMAATLGVHVSNVQRDYVFGWLLAGLYGDSPFADRLVLKGGNAFRKAYFGATRFSDDLDFVAPEAVDADQLMAALNNVCRLAQARTGVVFDTAENRQVGEQAIDKTKTVYKYKLYFTDFYGARRNVTISLRIDVTEFGRLYLPPQRRQLIHPYSDQDHCSADLLTVSLEEGLADKLKCLLQRRSSFDLFDLVYSIFVNDEVDVDKRAVVATFLKKTIFESSPAAALSLLLAVPFDAMRHFWENKIICMAESLLDFPTAVAQFKGELDSLFSTFSYGERGHLAFFPAELRNPIMEAGSSRTVLRLTYDGTVRVVEPYSLRFMRRKDGVAQEYLYVYDRTGGRSGPGIKALFNYKIDDLEATDEKFEPRYEIELAKAGEFADRTTFGRGFRTRPRVRSTPRRIRYRVQCAYCQKVFERTTPSTRINPHNNPYGSPCAGRSGFRV</sequence>
<organism evidence="2 3">
    <name type="scientific">Streptomyces sp. 900129855</name>
    <dbReference type="NCBI Taxonomy" id="3155129"/>
    <lineage>
        <taxon>Bacteria</taxon>
        <taxon>Bacillati</taxon>
        <taxon>Actinomycetota</taxon>
        <taxon>Actinomycetes</taxon>
        <taxon>Kitasatosporales</taxon>
        <taxon>Streptomycetaceae</taxon>
        <taxon>Streptomyces</taxon>
    </lineage>
</organism>
<dbReference type="InterPro" id="IPR014942">
    <property type="entry name" value="AbiEii"/>
</dbReference>
<evidence type="ECO:0000313" key="3">
    <source>
        <dbReference type="Proteomes" id="UP001550739"/>
    </source>
</evidence>
<dbReference type="EMBL" id="JBEZVE010000001">
    <property type="protein sequence ID" value="MEU3778975.1"/>
    <property type="molecule type" value="Genomic_DNA"/>
</dbReference>